<evidence type="ECO:0000256" key="1">
    <source>
        <dbReference type="SAM" id="Phobius"/>
    </source>
</evidence>
<keyword evidence="1" id="KW-0472">Membrane</keyword>
<evidence type="ECO:0000313" key="3">
    <source>
        <dbReference type="Proteomes" id="UP000253606"/>
    </source>
</evidence>
<dbReference type="AlphaFoldDB" id="A0A2Z5FVS4"/>
<feature type="transmembrane region" description="Helical" evidence="1">
    <location>
        <begin position="152"/>
        <end position="169"/>
    </location>
</feature>
<feature type="transmembrane region" description="Helical" evidence="1">
    <location>
        <begin position="27"/>
        <end position="45"/>
    </location>
</feature>
<feature type="transmembrane region" description="Helical" evidence="1">
    <location>
        <begin position="320"/>
        <end position="339"/>
    </location>
</feature>
<reference evidence="2 3" key="1">
    <citation type="journal article" date="2018" name="Front. Microbiol.">
        <title>Hydrolytic Capabilities as a Key to Environmental Success: Chitinolytic and Cellulolytic Acidobacteria From Acidic Sub-arctic Soils and Boreal Peatlands.</title>
        <authorList>
            <person name="Belova S.E."/>
            <person name="Ravin N.V."/>
            <person name="Pankratov T.A."/>
            <person name="Rakitin A.L."/>
            <person name="Ivanova A.A."/>
            <person name="Beletsky A.V."/>
            <person name="Mardanov A.V."/>
            <person name="Sinninghe Damste J.S."/>
            <person name="Dedysh S.N."/>
        </authorList>
    </citation>
    <scope>NUCLEOTIDE SEQUENCE [LARGE SCALE GENOMIC DNA]</scope>
    <source>
        <strain evidence="2 3">SBC82</strain>
    </source>
</reference>
<evidence type="ECO:0008006" key="4">
    <source>
        <dbReference type="Google" id="ProtNLM"/>
    </source>
</evidence>
<keyword evidence="1" id="KW-0812">Transmembrane</keyword>
<feature type="transmembrane region" description="Helical" evidence="1">
    <location>
        <begin position="205"/>
        <end position="225"/>
    </location>
</feature>
<feature type="transmembrane region" description="Helical" evidence="1">
    <location>
        <begin position="281"/>
        <end position="300"/>
    </location>
</feature>
<feature type="transmembrane region" description="Helical" evidence="1">
    <location>
        <begin position="57"/>
        <end position="79"/>
    </location>
</feature>
<dbReference type="PANTHER" id="PTHR43044">
    <property type="match status" value="1"/>
</dbReference>
<accession>A0A2Z5FVS4</accession>
<sequence length="433" mass="49499">MAHVIHAKTLPADLNAPAFVGAWRTRALTVGAVFGVIGIILAFLANDHFQHLLRSWLLGFMITLGFSIGGMALLMVQYLSGGKWGLLVRRPLEAMSRSLPLAFLYFLPIGIFVKQLYLWAHYPDAESALKQGLISIAQAHAISYKKPMLNVTAFWVVSLICFVIWFLYIRTLNKWSLQRDQEVGLELPRDTSTNVPFWQKRFENLSGFGVVVYSITLTAGAIYWVMSLDPTWYSSVYGLQFLVGQGYGVLALVVLTLIGLSKGEPIRTILRTTEQHDLGKLCFAFVMLNMYLAFASFLIIWSGNLPEEIPWYLDRIRGNWGVIATLDFIFHWLLPFSMLLSRDLKRNQKRLATVCRLMIFARCWDMFWLIEPNFADARRNLHFSFGILEYAFIPTAMIAFWMAYYFTQLQKRPLVAVNDPHLAEILEPDHAHA</sequence>
<organism evidence="2 3">
    <name type="scientific">Acidisarcina polymorpha</name>
    <dbReference type="NCBI Taxonomy" id="2211140"/>
    <lineage>
        <taxon>Bacteria</taxon>
        <taxon>Pseudomonadati</taxon>
        <taxon>Acidobacteriota</taxon>
        <taxon>Terriglobia</taxon>
        <taxon>Terriglobales</taxon>
        <taxon>Acidobacteriaceae</taxon>
        <taxon>Acidisarcina</taxon>
    </lineage>
</organism>
<dbReference type="OrthoDB" id="140980at2"/>
<proteinExistence type="predicted"/>
<evidence type="ECO:0000313" key="2">
    <source>
        <dbReference type="EMBL" id="AXC10993.1"/>
    </source>
</evidence>
<dbReference type="EMBL" id="CP030840">
    <property type="protein sequence ID" value="AXC10993.1"/>
    <property type="molecule type" value="Genomic_DNA"/>
</dbReference>
<name>A0A2Z5FVS4_9BACT</name>
<gene>
    <name evidence="2" type="ORF">ACPOL_1647</name>
</gene>
<dbReference type="PANTHER" id="PTHR43044:SF1">
    <property type="entry name" value="QUINOL:CYTOCHROME C OXIDOREDUCTASE QUINONE-BINDING SUBUNIT 2"/>
    <property type="match status" value="1"/>
</dbReference>
<feature type="transmembrane region" description="Helical" evidence="1">
    <location>
        <begin position="237"/>
        <end position="260"/>
    </location>
</feature>
<keyword evidence="1" id="KW-1133">Transmembrane helix</keyword>
<feature type="transmembrane region" description="Helical" evidence="1">
    <location>
        <begin position="382"/>
        <end position="406"/>
    </location>
</feature>
<keyword evidence="3" id="KW-1185">Reference proteome</keyword>
<feature type="transmembrane region" description="Helical" evidence="1">
    <location>
        <begin position="99"/>
        <end position="120"/>
    </location>
</feature>
<dbReference type="KEGG" id="abas:ACPOL_1647"/>
<protein>
    <recommendedName>
        <fullName evidence="4">Quinol:cytochrome c oxidoreductase quinone-binding subunit 2</fullName>
    </recommendedName>
</protein>
<dbReference type="Proteomes" id="UP000253606">
    <property type="component" value="Chromosome"/>
</dbReference>
<dbReference type="RefSeq" id="WP_114206516.1">
    <property type="nucleotide sequence ID" value="NZ_CP030840.1"/>
</dbReference>